<sequence length="183" mass="20560">MTIWCCALSCRSNVSEANDLDSGGGHFTALPYTAESSCYRPLGTALDASDAITDAIIVLLYHRRAWPLFAASVIKQQESILLRPHNGSLTLDLSFTLSHVEVIIGIAQLEGPKLSLRLILYSFAFYRLRTRFQLIADSFCKSKFHKHERRNVANKLELSRTLTTTMGNHFLVPIFSVKGYTYD</sequence>
<evidence type="ECO:0000313" key="2">
    <source>
        <dbReference type="Proteomes" id="UP001428341"/>
    </source>
</evidence>
<accession>A0AAP0LN93</accession>
<protein>
    <submittedName>
        <fullName evidence="1">Uncharacterized protein</fullName>
    </submittedName>
</protein>
<keyword evidence="2" id="KW-1185">Reference proteome</keyword>
<evidence type="ECO:0000313" key="1">
    <source>
        <dbReference type="EMBL" id="KAK9180959.1"/>
    </source>
</evidence>
<comment type="caution">
    <text evidence="1">The sequence shown here is derived from an EMBL/GenBank/DDBJ whole genome shotgun (WGS) entry which is preliminary data.</text>
</comment>
<dbReference type="Proteomes" id="UP001428341">
    <property type="component" value="Unassembled WGS sequence"/>
</dbReference>
<reference evidence="1 2" key="1">
    <citation type="submission" date="2024-05" db="EMBL/GenBank/DDBJ databases">
        <title>Haplotype-resolved chromosome-level genome assembly of Huyou (Citrus changshanensis).</title>
        <authorList>
            <person name="Miao C."/>
            <person name="Chen W."/>
            <person name="Wu Y."/>
            <person name="Wang L."/>
            <person name="Zhao S."/>
            <person name="Grierson D."/>
            <person name="Xu C."/>
            <person name="Chen K."/>
        </authorList>
    </citation>
    <scope>NUCLEOTIDE SEQUENCE [LARGE SCALE GENOMIC DNA]</scope>
    <source>
        <strain evidence="1">01-14</strain>
        <tissue evidence="1">Leaf</tissue>
    </source>
</reference>
<organism evidence="1 2">
    <name type="scientific">Citrus x changshan-huyou</name>
    <dbReference type="NCBI Taxonomy" id="2935761"/>
    <lineage>
        <taxon>Eukaryota</taxon>
        <taxon>Viridiplantae</taxon>
        <taxon>Streptophyta</taxon>
        <taxon>Embryophyta</taxon>
        <taxon>Tracheophyta</taxon>
        <taxon>Spermatophyta</taxon>
        <taxon>Magnoliopsida</taxon>
        <taxon>eudicotyledons</taxon>
        <taxon>Gunneridae</taxon>
        <taxon>Pentapetalae</taxon>
        <taxon>rosids</taxon>
        <taxon>malvids</taxon>
        <taxon>Sapindales</taxon>
        <taxon>Rutaceae</taxon>
        <taxon>Aurantioideae</taxon>
        <taxon>Citrus</taxon>
    </lineage>
</organism>
<dbReference type="EMBL" id="JBCGBO010000024">
    <property type="protein sequence ID" value="KAK9180959.1"/>
    <property type="molecule type" value="Genomic_DNA"/>
</dbReference>
<dbReference type="AlphaFoldDB" id="A0AAP0LN93"/>
<name>A0AAP0LN93_9ROSI</name>
<gene>
    <name evidence="1" type="ORF">WN944_024095</name>
</gene>
<proteinExistence type="predicted"/>